<reference evidence="1 2" key="1">
    <citation type="journal article" date="2023" name="Hortic Res">
        <title>Pangenome of water caltrop reveals structural variations and asymmetric subgenome divergence after allopolyploidization.</title>
        <authorList>
            <person name="Zhang X."/>
            <person name="Chen Y."/>
            <person name="Wang L."/>
            <person name="Yuan Y."/>
            <person name="Fang M."/>
            <person name="Shi L."/>
            <person name="Lu R."/>
            <person name="Comes H.P."/>
            <person name="Ma Y."/>
            <person name="Chen Y."/>
            <person name="Huang G."/>
            <person name="Zhou Y."/>
            <person name="Zheng Z."/>
            <person name="Qiu Y."/>
        </authorList>
    </citation>
    <scope>NUCLEOTIDE SEQUENCE [LARGE SCALE GENOMIC DNA]</scope>
    <source>
        <strain evidence="1">F231</strain>
    </source>
</reference>
<dbReference type="PANTHER" id="PTHR34200:SF8">
    <property type="entry name" value="TRANSMEMBRANE PROTEIN"/>
    <property type="match status" value="1"/>
</dbReference>
<evidence type="ECO:0000313" key="2">
    <source>
        <dbReference type="Proteomes" id="UP001346149"/>
    </source>
</evidence>
<protein>
    <submittedName>
        <fullName evidence="1">Uncharacterized protein</fullName>
    </submittedName>
</protein>
<proteinExistence type="predicted"/>
<name>A0AAN7ME93_TRANT</name>
<evidence type="ECO:0000313" key="1">
    <source>
        <dbReference type="EMBL" id="KAK4801746.1"/>
    </source>
</evidence>
<organism evidence="1 2">
    <name type="scientific">Trapa natans</name>
    <name type="common">Water chestnut</name>
    <dbReference type="NCBI Taxonomy" id="22666"/>
    <lineage>
        <taxon>Eukaryota</taxon>
        <taxon>Viridiplantae</taxon>
        <taxon>Streptophyta</taxon>
        <taxon>Embryophyta</taxon>
        <taxon>Tracheophyta</taxon>
        <taxon>Spermatophyta</taxon>
        <taxon>Magnoliopsida</taxon>
        <taxon>eudicotyledons</taxon>
        <taxon>Gunneridae</taxon>
        <taxon>Pentapetalae</taxon>
        <taxon>rosids</taxon>
        <taxon>malvids</taxon>
        <taxon>Myrtales</taxon>
        <taxon>Lythraceae</taxon>
        <taxon>Trapa</taxon>
    </lineage>
</organism>
<keyword evidence="2" id="KW-1185">Reference proteome</keyword>
<comment type="caution">
    <text evidence="1">The sequence shown here is derived from an EMBL/GenBank/DDBJ whole genome shotgun (WGS) entry which is preliminary data.</text>
</comment>
<accession>A0AAN7ME93</accession>
<sequence>MKGKESHEVMVSVRKSGSQSSINLTAGTDICSLNLEMILHGWDDSWGDGWDDEELPGTPFKPVTRSFSYKGLTTRPVTKEGWND</sequence>
<dbReference type="Proteomes" id="UP001346149">
    <property type="component" value="Unassembled WGS sequence"/>
</dbReference>
<dbReference type="AlphaFoldDB" id="A0AAN7ME93"/>
<dbReference type="PANTHER" id="PTHR34200">
    <property type="entry name" value="DENTIN SIALOPHOSPHOPROTEIN-LIKE ISOFORM X1"/>
    <property type="match status" value="1"/>
</dbReference>
<gene>
    <name evidence="1" type="ORF">SAY86_022233</name>
</gene>
<dbReference type="EMBL" id="JAXQNO010000003">
    <property type="protein sequence ID" value="KAK4801746.1"/>
    <property type="molecule type" value="Genomic_DNA"/>
</dbReference>